<evidence type="ECO:0000313" key="2">
    <source>
        <dbReference type="EMBL" id="MFC0683801.1"/>
    </source>
</evidence>
<dbReference type="PROSITE" id="PS51257">
    <property type="entry name" value="PROKAR_LIPOPROTEIN"/>
    <property type="match status" value="1"/>
</dbReference>
<comment type="caution">
    <text evidence="2">The sequence shown here is derived from an EMBL/GenBank/DDBJ whole genome shotgun (WGS) entry which is preliminary data.</text>
</comment>
<protein>
    <submittedName>
        <fullName evidence="2">Uncharacterized protein</fullName>
    </submittedName>
</protein>
<gene>
    <name evidence="2" type="ORF">ACFFF8_04270</name>
</gene>
<dbReference type="Proteomes" id="UP001589858">
    <property type="component" value="Unassembled WGS sequence"/>
</dbReference>
<reference evidence="2 3" key="1">
    <citation type="submission" date="2024-09" db="EMBL/GenBank/DDBJ databases">
        <authorList>
            <person name="Sun Q."/>
            <person name="Mori K."/>
        </authorList>
    </citation>
    <scope>NUCLEOTIDE SEQUENCE [LARGE SCALE GENOMIC DNA]</scope>
    <source>
        <strain evidence="2 3">CICC 11035S</strain>
    </source>
</reference>
<sequence length="73" mass="7916">MLFLKILAYAFGALAVACGLLWVCQGTGLLLWPANSFMLDDRGWAIRGAVMVSVGLILVWLAYRADGRSKNGL</sequence>
<dbReference type="EMBL" id="JBHLTM010000016">
    <property type="protein sequence ID" value="MFC0683801.1"/>
    <property type="molecule type" value="Genomic_DNA"/>
</dbReference>
<evidence type="ECO:0000256" key="1">
    <source>
        <dbReference type="SAM" id="Phobius"/>
    </source>
</evidence>
<keyword evidence="3" id="KW-1185">Reference proteome</keyword>
<organism evidence="2 3">
    <name type="scientific">Novosphingobium clariflavum</name>
    <dbReference type="NCBI Taxonomy" id="2029884"/>
    <lineage>
        <taxon>Bacteria</taxon>
        <taxon>Pseudomonadati</taxon>
        <taxon>Pseudomonadota</taxon>
        <taxon>Alphaproteobacteria</taxon>
        <taxon>Sphingomonadales</taxon>
        <taxon>Sphingomonadaceae</taxon>
        <taxon>Novosphingobium</taxon>
    </lineage>
</organism>
<proteinExistence type="predicted"/>
<keyword evidence="1" id="KW-1133">Transmembrane helix</keyword>
<feature type="transmembrane region" description="Helical" evidence="1">
    <location>
        <begin position="6"/>
        <end position="32"/>
    </location>
</feature>
<name>A0ABV6S3K0_9SPHN</name>
<feature type="transmembrane region" description="Helical" evidence="1">
    <location>
        <begin position="44"/>
        <end position="63"/>
    </location>
</feature>
<evidence type="ECO:0000313" key="3">
    <source>
        <dbReference type="Proteomes" id="UP001589858"/>
    </source>
</evidence>
<accession>A0ABV6S3K0</accession>
<dbReference type="RefSeq" id="WP_267220163.1">
    <property type="nucleotide sequence ID" value="NZ_JAPCWC010000006.1"/>
</dbReference>
<keyword evidence="1" id="KW-0812">Transmembrane</keyword>
<keyword evidence="1" id="KW-0472">Membrane</keyword>